<evidence type="ECO:0000313" key="3">
    <source>
        <dbReference type="Proteomes" id="UP000094043"/>
    </source>
</evidence>
<organism evidence="2 3">
    <name type="scientific">Cryptococcus depauperatus CBS 7841</name>
    <dbReference type="NCBI Taxonomy" id="1295531"/>
    <lineage>
        <taxon>Eukaryota</taxon>
        <taxon>Fungi</taxon>
        <taxon>Dikarya</taxon>
        <taxon>Basidiomycota</taxon>
        <taxon>Agaricomycotina</taxon>
        <taxon>Tremellomycetes</taxon>
        <taxon>Tremellales</taxon>
        <taxon>Cryptococcaceae</taxon>
        <taxon>Cryptococcus</taxon>
    </lineage>
</organism>
<name>A0AAJ8M2G0_9TREE</name>
<dbReference type="Proteomes" id="UP000094043">
    <property type="component" value="Chromosome 4"/>
</dbReference>
<dbReference type="RefSeq" id="XP_066069352.1">
    <property type="nucleotide sequence ID" value="XM_066213255.1"/>
</dbReference>
<gene>
    <name evidence="2" type="ORF">L203_103863</name>
</gene>
<dbReference type="EMBL" id="CP143787">
    <property type="protein sequence ID" value="WVN88652.1"/>
    <property type="molecule type" value="Genomic_DNA"/>
</dbReference>
<dbReference type="AlphaFoldDB" id="A0AAJ8M2G0"/>
<reference evidence="2" key="3">
    <citation type="submission" date="2024-01" db="EMBL/GenBank/DDBJ databases">
        <authorList>
            <person name="Coelho M.A."/>
            <person name="David-Palma M."/>
            <person name="Shea T."/>
            <person name="Sun S."/>
            <person name="Cuomo C.A."/>
            <person name="Heitman J."/>
        </authorList>
    </citation>
    <scope>NUCLEOTIDE SEQUENCE</scope>
    <source>
        <strain evidence="2">CBS 7841</strain>
    </source>
</reference>
<sequence length="272" mass="29597">MVQFTMLAAMVGMPMLGGAASSSTPSANPTDKTSGPLSASWGPLSCLTIQTNNGDDRFTTALCALFSVTSNQVRKNIDVNKGTFDNAESAVFSVYDLDLKMKQFPVDYKMAAGPAFDNFRESWVAGGFKKAIMSTGGAGVVKDGLFNCTADSGDKKVADAGEWGLEYLAGKKAEKIEITKDTKDWDDWVGKIGQHPMTVLTNDKPAKGLAPNRYYSLYSTVEKDKNSFNVWNTTHWDSTSTDNAANTIIKVDLSEMKTGTQYLYHLKDWASL</sequence>
<keyword evidence="1" id="KW-0732">Signal</keyword>
<dbReference type="KEGG" id="cdep:91088073"/>
<feature type="chain" id="PRO_5042544930" description="F5/8 type C domain-containing protein" evidence="1">
    <location>
        <begin position="22"/>
        <end position="272"/>
    </location>
</feature>
<accession>A0AAJ8M2G0</accession>
<feature type="signal peptide" evidence="1">
    <location>
        <begin position="1"/>
        <end position="21"/>
    </location>
</feature>
<proteinExistence type="predicted"/>
<dbReference type="GeneID" id="91088073"/>
<reference evidence="2" key="1">
    <citation type="submission" date="2016-06" db="EMBL/GenBank/DDBJ databases">
        <authorList>
            <person name="Cuomo C."/>
            <person name="Litvintseva A."/>
            <person name="Heitman J."/>
            <person name="Chen Y."/>
            <person name="Sun S."/>
            <person name="Springer D."/>
            <person name="Dromer F."/>
            <person name="Young S."/>
            <person name="Zeng Q."/>
            <person name="Chapman S."/>
            <person name="Gujja S."/>
            <person name="Saif S."/>
            <person name="Birren B."/>
        </authorList>
    </citation>
    <scope>NUCLEOTIDE SEQUENCE</scope>
    <source>
        <strain evidence="2">CBS 7841</strain>
    </source>
</reference>
<evidence type="ECO:0000256" key="1">
    <source>
        <dbReference type="SAM" id="SignalP"/>
    </source>
</evidence>
<keyword evidence="3" id="KW-1185">Reference proteome</keyword>
<protein>
    <recommendedName>
        <fullName evidence="4">F5/8 type C domain-containing protein</fullName>
    </recommendedName>
</protein>
<evidence type="ECO:0000313" key="2">
    <source>
        <dbReference type="EMBL" id="WVN88652.1"/>
    </source>
</evidence>
<reference evidence="2" key="2">
    <citation type="journal article" date="2022" name="Elife">
        <title>Obligate sexual reproduction of a homothallic fungus closely related to the Cryptococcus pathogenic species complex.</title>
        <authorList>
            <person name="Passer A.R."/>
            <person name="Clancey S.A."/>
            <person name="Shea T."/>
            <person name="David-Palma M."/>
            <person name="Averette A.F."/>
            <person name="Boekhout T."/>
            <person name="Porcel B.M."/>
            <person name="Nowrousian M."/>
            <person name="Cuomo C.A."/>
            <person name="Sun S."/>
            <person name="Heitman J."/>
            <person name="Coelho M.A."/>
        </authorList>
    </citation>
    <scope>NUCLEOTIDE SEQUENCE</scope>
    <source>
        <strain evidence="2">CBS 7841</strain>
    </source>
</reference>
<evidence type="ECO:0008006" key="4">
    <source>
        <dbReference type="Google" id="ProtNLM"/>
    </source>
</evidence>